<evidence type="ECO:0000256" key="1">
    <source>
        <dbReference type="ARBA" id="ARBA00004123"/>
    </source>
</evidence>
<evidence type="ECO:0000256" key="4">
    <source>
        <dbReference type="RuleBase" id="RU369029"/>
    </source>
</evidence>
<dbReference type="GO" id="GO:0007165">
    <property type="term" value="P:signal transduction"/>
    <property type="evidence" value="ECO:0007669"/>
    <property type="project" value="InterPro"/>
</dbReference>
<name>A0AAX6FGP8_IRIPA</name>
<dbReference type="InterPro" id="IPR012463">
    <property type="entry name" value="Ninja_motif"/>
</dbReference>
<comment type="caution">
    <text evidence="8">The sequence shown here is derived from an EMBL/GenBank/DDBJ whole genome shotgun (WGS) entry which is preliminary data.</text>
</comment>
<evidence type="ECO:0000313" key="9">
    <source>
        <dbReference type="Proteomes" id="UP001140949"/>
    </source>
</evidence>
<keyword evidence="3 4" id="KW-0539">Nucleus</keyword>
<feature type="compositionally biased region" description="Low complexity" evidence="5">
    <location>
        <begin position="73"/>
        <end position="86"/>
    </location>
</feature>
<dbReference type="GO" id="GO:0005634">
    <property type="term" value="C:nucleus"/>
    <property type="evidence" value="ECO:0007669"/>
    <property type="project" value="UniProtKB-SubCell"/>
</dbReference>
<feature type="domain" description="Tify" evidence="7">
    <location>
        <begin position="266"/>
        <end position="300"/>
    </location>
</feature>
<dbReference type="InterPro" id="IPR032308">
    <property type="entry name" value="TDBD"/>
</dbReference>
<feature type="region of interest" description="Disordered" evidence="5">
    <location>
        <begin position="73"/>
        <end position="227"/>
    </location>
</feature>
<evidence type="ECO:0000256" key="2">
    <source>
        <dbReference type="ARBA" id="ARBA00006081"/>
    </source>
</evidence>
<evidence type="ECO:0000259" key="6">
    <source>
        <dbReference type="Pfam" id="PF07897"/>
    </source>
</evidence>
<dbReference type="Pfam" id="PF16136">
    <property type="entry name" value="NLS_NINJA_AFP"/>
    <property type="match status" value="1"/>
</dbReference>
<reference evidence="8" key="1">
    <citation type="journal article" date="2023" name="GigaByte">
        <title>Genome assembly of the bearded iris, Iris pallida Lam.</title>
        <authorList>
            <person name="Bruccoleri R.E."/>
            <person name="Oakeley E.J."/>
            <person name="Faust A.M.E."/>
            <person name="Altorfer M."/>
            <person name="Dessus-Babus S."/>
            <person name="Burckhardt D."/>
            <person name="Oertli M."/>
            <person name="Naumann U."/>
            <person name="Petersen F."/>
            <person name="Wong J."/>
        </authorList>
    </citation>
    <scope>NUCLEOTIDE SEQUENCE</scope>
    <source>
        <strain evidence="8">GSM-AAB239-AS_SAM_17_03QT</strain>
    </source>
</reference>
<gene>
    <name evidence="8" type="ORF">M6B38_133025</name>
</gene>
<dbReference type="PANTHER" id="PTHR31413">
    <property type="entry name" value="AFP HOMOLOG 2"/>
    <property type="match status" value="1"/>
</dbReference>
<keyword evidence="9" id="KW-1185">Reference proteome</keyword>
<dbReference type="Proteomes" id="UP001140949">
    <property type="component" value="Unassembled WGS sequence"/>
</dbReference>
<dbReference type="PANTHER" id="PTHR31413:SF31">
    <property type="entry name" value="NINJA-FAMILY PROTEIN AFP3"/>
    <property type="match status" value="1"/>
</dbReference>
<dbReference type="InterPro" id="IPR031307">
    <property type="entry name" value="Ninja_fam"/>
</dbReference>
<dbReference type="Pfam" id="PF16135">
    <property type="entry name" value="TDBD"/>
    <property type="match status" value="1"/>
</dbReference>
<organism evidence="8 9">
    <name type="scientific">Iris pallida</name>
    <name type="common">Sweet iris</name>
    <dbReference type="NCBI Taxonomy" id="29817"/>
    <lineage>
        <taxon>Eukaryota</taxon>
        <taxon>Viridiplantae</taxon>
        <taxon>Streptophyta</taxon>
        <taxon>Embryophyta</taxon>
        <taxon>Tracheophyta</taxon>
        <taxon>Spermatophyta</taxon>
        <taxon>Magnoliopsida</taxon>
        <taxon>Liliopsida</taxon>
        <taxon>Asparagales</taxon>
        <taxon>Iridaceae</taxon>
        <taxon>Iridoideae</taxon>
        <taxon>Irideae</taxon>
        <taxon>Iris</taxon>
    </lineage>
</organism>
<feature type="domain" description="Ethylene-responsive binding factor-associated repression" evidence="6">
    <location>
        <begin position="32"/>
        <end position="65"/>
    </location>
</feature>
<feature type="compositionally biased region" description="Basic and acidic residues" evidence="5">
    <location>
        <begin position="106"/>
        <end position="120"/>
    </location>
</feature>
<dbReference type="AlphaFoldDB" id="A0AAX6FGP8"/>
<evidence type="ECO:0000259" key="7">
    <source>
        <dbReference type="Pfam" id="PF16135"/>
    </source>
</evidence>
<dbReference type="GO" id="GO:0045892">
    <property type="term" value="P:negative regulation of DNA-templated transcription"/>
    <property type="evidence" value="ECO:0007669"/>
    <property type="project" value="TreeGrafter"/>
</dbReference>
<proteinExistence type="inferred from homology"/>
<accession>A0AAX6FGP8</accession>
<comment type="subcellular location">
    <subcellularLocation>
        <location evidence="1 4">Nucleus</location>
    </subcellularLocation>
</comment>
<protein>
    <recommendedName>
        <fullName evidence="4">Ninja-family protein</fullName>
    </recommendedName>
    <alternativeName>
        <fullName evidence="4">ABI-binding protein</fullName>
    </alternativeName>
</protein>
<comment type="similarity">
    <text evidence="2 4">Belongs to the Ninja family.</text>
</comment>
<dbReference type="Pfam" id="PF07897">
    <property type="entry name" value="EAR"/>
    <property type="match status" value="1"/>
</dbReference>
<dbReference type="EMBL" id="JANAVB010028820">
    <property type="protein sequence ID" value="KAJ6815433.1"/>
    <property type="molecule type" value="Genomic_DNA"/>
</dbReference>
<sequence length="309" mass="33054">MMEASSKDLLVRFAGSTSLSERPPVAAPSPEAAVELSLGLSLGGCFGSENREKTKLIRSSSISSFPFFASDILSSSSSPSSSPAKEAAAKEPLARTWSLPVAGVEEDYRKRKELQSLKRMEAKRKRSERRNSVARTASTAAAEDFGGCPWPPGSRRSATAAARGSSSGSSGGSGDARPMKGLDIPKFSRSPEAKSPPSSLPPAGTLRSTTTSEQPSKRIERRGSWTGEMERSMMEEMPCVSTRGDGPDGRRVEGFLYKYRKGEEVRIVCVCHGSFLTPAEFVRHAGGAGNVDHPLKHIVVNHRTPSALV</sequence>
<evidence type="ECO:0000256" key="3">
    <source>
        <dbReference type="ARBA" id="ARBA00023242"/>
    </source>
</evidence>
<comment type="function">
    <text evidence="4">Acts as a negative regulator of abscisic acid (ABA) response.</text>
</comment>
<evidence type="ECO:0000313" key="8">
    <source>
        <dbReference type="EMBL" id="KAJ6815433.1"/>
    </source>
</evidence>
<dbReference type="InterPro" id="IPR032310">
    <property type="entry name" value="NLS_NINJA_AFP-like"/>
</dbReference>
<feature type="compositionally biased region" description="Low complexity" evidence="5">
    <location>
        <begin position="153"/>
        <end position="168"/>
    </location>
</feature>
<reference evidence="8" key="2">
    <citation type="submission" date="2023-04" db="EMBL/GenBank/DDBJ databases">
        <authorList>
            <person name="Bruccoleri R.E."/>
            <person name="Oakeley E.J."/>
            <person name="Faust A.-M."/>
            <person name="Dessus-Babus S."/>
            <person name="Altorfer M."/>
            <person name="Burckhardt D."/>
            <person name="Oertli M."/>
            <person name="Naumann U."/>
            <person name="Petersen F."/>
            <person name="Wong J."/>
        </authorList>
    </citation>
    <scope>NUCLEOTIDE SEQUENCE</scope>
    <source>
        <strain evidence="8">GSM-AAB239-AS_SAM_17_03QT</strain>
        <tissue evidence="8">Leaf</tissue>
    </source>
</reference>
<feature type="compositionally biased region" description="Basic and acidic residues" evidence="5">
    <location>
        <begin position="215"/>
        <end position="227"/>
    </location>
</feature>
<evidence type="ECO:0000256" key="5">
    <source>
        <dbReference type="SAM" id="MobiDB-lite"/>
    </source>
</evidence>